<comment type="caution">
    <text evidence="8">The sequence shown here is derived from an EMBL/GenBank/DDBJ whole genome shotgun (WGS) entry which is preliminary data.</text>
</comment>
<dbReference type="EC" id="2.7.13.3" evidence="2"/>
<protein>
    <recommendedName>
        <fullName evidence="2">histidine kinase</fullName>
        <ecNumber evidence="2">2.7.13.3</ecNumber>
    </recommendedName>
</protein>
<dbReference type="InterPro" id="IPR036890">
    <property type="entry name" value="HATPase_C_sf"/>
</dbReference>
<dbReference type="InterPro" id="IPR004358">
    <property type="entry name" value="Sig_transdc_His_kin-like_C"/>
</dbReference>
<reference evidence="8" key="1">
    <citation type="journal article" date="2021" name="Proc. Natl. Acad. Sci. U.S.A.">
        <title>Global biogeography of chemosynthetic symbionts reveals both localized and globally distributed symbiont groups. .</title>
        <authorList>
            <person name="Osvatic J.T."/>
            <person name="Wilkins L.G.E."/>
            <person name="Leibrecht L."/>
            <person name="Leray M."/>
            <person name="Zauner S."/>
            <person name="Polzin J."/>
            <person name="Camacho Y."/>
            <person name="Gros O."/>
            <person name="van Gils J.A."/>
            <person name="Eisen J.A."/>
            <person name="Petersen J.M."/>
            <person name="Yuen B."/>
        </authorList>
    </citation>
    <scope>NUCLEOTIDE SEQUENCE</scope>
    <source>
        <strain evidence="8">MAGclacostrist055</strain>
    </source>
</reference>
<evidence type="ECO:0000313" key="9">
    <source>
        <dbReference type="Proteomes" id="UP000886674"/>
    </source>
</evidence>
<evidence type="ECO:0000256" key="1">
    <source>
        <dbReference type="ARBA" id="ARBA00000085"/>
    </source>
</evidence>
<evidence type="ECO:0000256" key="4">
    <source>
        <dbReference type="ARBA" id="ARBA00022679"/>
    </source>
</evidence>
<dbReference type="PANTHER" id="PTHR43711:SF1">
    <property type="entry name" value="HISTIDINE KINASE 1"/>
    <property type="match status" value="1"/>
</dbReference>
<evidence type="ECO:0000256" key="2">
    <source>
        <dbReference type="ARBA" id="ARBA00012438"/>
    </source>
</evidence>
<dbReference type="PANTHER" id="PTHR43711">
    <property type="entry name" value="TWO-COMPONENT HISTIDINE KINASE"/>
    <property type="match status" value="1"/>
</dbReference>
<dbReference type="CDD" id="cd00082">
    <property type="entry name" value="HisKA"/>
    <property type="match status" value="1"/>
</dbReference>
<accession>A0A9E4NLZ7</accession>
<dbReference type="CDD" id="cd00075">
    <property type="entry name" value="HATPase"/>
    <property type="match status" value="1"/>
</dbReference>
<dbReference type="InterPro" id="IPR050736">
    <property type="entry name" value="Sensor_HK_Regulatory"/>
</dbReference>
<keyword evidence="5 8" id="KW-0418">Kinase</keyword>
<comment type="catalytic activity">
    <reaction evidence="1">
        <text>ATP + protein L-histidine = ADP + protein N-phospho-L-histidine.</text>
        <dbReference type="EC" id="2.7.13.3"/>
    </reaction>
</comment>
<keyword evidence="3" id="KW-0597">Phosphoprotein</keyword>
<dbReference type="SUPFAM" id="SSF55874">
    <property type="entry name" value="ATPase domain of HSP90 chaperone/DNA topoisomerase II/histidine kinase"/>
    <property type="match status" value="1"/>
</dbReference>
<dbReference type="PROSITE" id="PS50109">
    <property type="entry name" value="HIS_KIN"/>
    <property type="match status" value="1"/>
</dbReference>
<gene>
    <name evidence="8" type="ORF">JAY77_16420</name>
</gene>
<dbReference type="InterPro" id="IPR003661">
    <property type="entry name" value="HisK_dim/P_dom"/>
</dbReference>
<dbReference type="EMBL" id="JAEPCR010000082">
    <property type="protein sequence ID" value="MCG7979716.1"/>
    <property type="molecule type" value="Genomic_DNA"/>
</dbReference>
<keyword evidence="6" id="KW-0902">Two-component regulatory system</keyword>
<dbReference type="Pfam" id="PF02518">
    <property type="entry name" value="HATPase_c"/>
    <property type="match status" value="1"/>
</dbReference>
<dbReference type="SMART" id="SM00387">
    <property type="entry name" value="HATPase_c"/>
    <property type="match status" value="1"/>
</dbReference>
<dbReference type="AlphaFoldDB" id="A0A9E4NLZ7"/>
<evidence type="ECO:0000259" key="7">
    <source>
        <dbReference type="PROSITE" id="PS50109"/>
    </source>
</evidence>
<name>A0A9E4NLZ7_9GAMM</name>
<sequence>SHASQLFDESPNLNPADQRLTEIIKTNTARMNQVIENVLQLSRRDPGSPEKIQLKSWLKKVRDDLIKHQGFKRSEVLLQIEPEDTAVTADPEQLRQIVTNLCNNAREHGPKDNLSVQIIGGILQEFDHPVVDVIDNGPGIAPKVAKQIFEPFFTTRNTGTGLGLYIAKELSETNRIRLEYIPGPTGGSCFRLHFDHWQSGSRSV</sequence>
<evidence type="ECO:0000256" key="5">
    <source>
        <dbReference type="ARBA" id="ARBA00022777"/>
    </source>
</evidence>
<feature type="domain" description="Histidine kinase" evidence="7">
    <location>
        <begin position="1"/>
        <end position="198"/>
    </location>
</feature>
<dbReference type="Proteomes" id="UP000886674">
    <property type="component" value="Unassembled WGS sequence"/>
</dbReference>
<dbReference type="Gene3D" id="3.30.565.10">
    <property type="entry name" value="Histidine kinase-like ATPase, C-terminal domain"/>
    <property type="match status" value="1"/>
</dbReference>
<organism evidence="8 9">
    <name type="scientific">Candidatus Thiodiazotropha taylori</name>
    <dbReference type="NCBI Taxonomy" id="2792791"/>
    <lineage>
        <taxon>Bacteria</taxon>
        <taxon>Pseudomonadati</taxon>
        <taxon>Pseudomonadota</taxon>
        <taxon>Gammaproteobacteria</taxon>
        <taxon>Chromatiales</taxon>
        <taxon>Sedimenticolaceae</taxon>
        <taxon>Candidatus Thiodiazotropha</taxon>
    </lineage>
</organism>
<feature type="non-terminal residue" evidence="8">
    <location>
        <position position="1"/>
    </location>
</feature>
<dbReference type="GO" id="GO:0000155">
    <property type="term" value="F:phosphorelay sensor kinase activity"/>
    <property type="evidence" value="ECO:0007669"/>
    <property type="project" value="InterPro"/>
</dbReference>
<dbReference type="InterPro" id="IPR003594">
    <property type="entry name" value="HATPase_dom"/>
</dbReference>
<evidence type="ECO:0000256" key="3">
    <source>
        <dbReference type="ARBA" id="ARBA00022553"/>
    </source>
</evidence>
<proteinExistence type="predicted"/>
<dbReference type="PRINTS" id="PR00344">
    <property type="entry name" value="BCTRLSENSOR"/>
</dbReference>
<dbReference type="InterPro" id="IPR005467">
    <property type="entry name" value="His_kinase_dom"/>
</dbReference>
<evidence type="ECO:0000313" key="8">
    <source>
        <dbReference type="EMBL" id="MCG7979716.1"/>
    </source>
</evidence>
<evidence type="ECO:0000256" key="6">
    <source>
        <dbReference type="ARBA" id="ARBA00023012"/>
    </source>
</evidence>
<keyword evidence="4" id="KW-0808">Transferase</keyword>